<feature type="compositionally biased region" description="Low complexity" evidence="1">
    <location>
        <begin position="100"/>
        <end position="120"/>
    </location>
</feature>
<feature type="compositionally biased region" description="Acidic residues" evidence="1">
    <location>
        <begin position="7"/>
        <end position="18"/>
    </location>
</feature>
<sequence length="314" mass="34200">TMRFFDYETDTSDDEPDESGAAPAPRRRVARSLVSRVVYYPPRLNGSSQCRVDFVKSDEGVEFFPPLMGVQYDEGDDRGMDSDFPEEEEDDEEDDDELESPAPASIPRPLSAPARSAAISQLSGASTGHSFSPSTMAASGVAQLSFGGAGAEVAPAVDGADYWRRSTAAETRQLLDDIHRLAPAPSGAIMAQHEPIDFSSLPPISGNPVEFLQDLTALTERDTWHDQRAPTLAPVAPELHDIVLRACDAMVRCEIYTQCVVDAYTSDRLAPMVQCAFDALDAPQRHQYRQLHAAVENLFDVTGWRGAGAPRVVD</sequence>
<gene>
    <name evidence="2" type="ORF">PFISCL1PPCAC_18618</name>
</gene>
<protein>
    <submittedName>
        <fullName evidence="2">Uncharacterized protein</fullName>
    </submittedName>
</protein>
<feature type="compositionally biased region" description="Acidic residues" evidence="1">
    <location>
        <begin position="83"/>
        <end position="99"/>
    </location>
</feature>
<reference evidence="2" key="1">
    <citation type="submission" date="2023-10" db="EMBL/GenBank/DDBJ databases">
        <title>Genome assembly of Pristionchus species.</title>
        <authorList>
            <person name="Yoshida K."/>
            <person name="Sommer R.J."/>
        </authorList>
    </citation>
    <scope>NUCLEOTIDE SEQUENCE</scope>
    <source>
        <strain evidence="2">RS5133</strain>
    </source>
</reference>
<evidence type="ECO:0000313" key="2">
    <source>
        <dbReference type="EMBL" id="GMT27321.1"/>
    </source>
</evidence>
<feature type="region of interest" description="Disordered" evidence="1">
    <location>
        <begin position="65"/>
        <end position="132"/>
    </location>
</feature>
<evidence type="ECO:0000256" key="1">
    <source>
        <dbReference type="SAM" id="MobiDB-lite"/>
    </source>
</evidence>
<proteinExistence type="predicted"/>
<organism evidence="2 3">
    <name type="scientific">Pristionchus fissidentatus</name>
    <dbReference type="NCBI Taxonomy" id="1538716"/>
    <lineage>
        <taxon>Eukaryota</taxon>
        <taxon>Metazoa</taxon>
        <taxon>Ecdysozoa</taxon>
        <taxon>Nematoda</taxon>
        <taxon>Chromadorea</taxon>
        <taxon>Rhabditida</taxon>
        <taxon>Rhabditina</taxon>
        <taxon>Diplogasteromorpha</taxon>
        <taxon>Diplogasteroidea</taxon>
        <taxon>Neodiplogasteridae</taxon>
        <taxon>Pristionchus</taxon>
    </lineage>
</organism>
<dbReference type="AlphaFoldDB" id="A0AAV5W927"/>
<name>A0AAV5W927_9BILA</name>
<keyword evidence="3" id="KW-1185">Reference proteome</keyword>
<feature type="compositionally biased region" description="Polar residues" evidence="1">
    <location>
        <begin position="121"/>
        <end position="132"/>
    </location>
</feature>
<feature type="non-terminal residue" evidence="2">
    <location>
        <position position="1"/>
    </location>
</feature>
<dbReference type="EMBL" id="BTSY01000005">
    <property type="protein sequence ID" value="GMT27321.1"/>
    <property type="molecule type" value="Genomic_DNA"/>
</dbReference>
<feature type="region of interest" description="Disordered" evidence="1">
    <location>
        <begin position="1"/>
        <end position="27"/>
    </location>
</feature>
<comment type="caution">
    <text evidence="2">The sequence shown here is derived from an EMBL/GenBank/DDBJ whole genome shotgun (WGS) entry which is preliminary data.</text>
</comment>
<feature type="non-terminal residue" evidence="2">
    <location>
        <position position="314"/>
    </location>
</feature>
<accession>A0AAV5W927</accession>
<dbReference type="Proteomes" id="UP001432322">
    <property type="component" value="Unassembled WGS sequence"/>
</dbReference>
<evidence type="ECO:0000313" key="3">
    <source>
        <dbReference type="Proteomes" id="UP001432322"/>
    </source>
</evidence>